<evidence type="ECO:0000256" key="4">
    <source>
        <dbReference type="ARBA" id="ARBA00017143"/>
    </source>
</evidence>
<dbReference type="EMBL" id="JBJKBG010000010">
    <property type="protein sequence ID" value="KAL3720829.1"/>
    <property type="molecule type" value="Genomic_DNA"/>
</dbReference>
<dbReference type="InterPro" id="IPR011704">
    <property type="entry name" value="ATPase_dyneun-rel_AAA"/>
</dbReference>
<dbReference type="PANTHER" id="PTHR48103:SF2">
    <property type="entry name" value="MIDASIN"/>
    <property type="match status" value="1"/>
</dbReference>
<feature type="compositionally biased region" description="Basic and acidic residues" evidence="10">
    <location>
        <begin position="4859"/>
        <end position="4874"/>
    </location>
</feature>
<dbReference type="InterPro" id="IPR036465">
    <property type="entry name" value="vWFA_dom_sf"/>
</dbReference>
<dbReference type="GO" id="GO:0005654">
    <property type="term" value="C:nucleoplasm"/>
    <property type="evidence" value="ECO:0007669"/>
    <property type="project" value="UniProtKB-SubCell"/>
</dbReference>
<evidence type="ECO:0000256" key="7">
    <source>
        <dbReference type="ARBA" id="ARBA00023186"/>
    </source>
</evidence>
<feature type="compositionally biased region" description="Basic and acidic residues" evidence="10">
    <location>
        <begin position="5031"/>
        <end position="5058"/>
    </location>
</feature>
<dbReference type="FunFam" id="3.40.50.410:FF:000114">
    <property type="entry name" value="Midasin"/>
    <property type="match status" value="1"/>
</dbReference>
<dbReference type="InterPro" id="IPR040848">
    <property type="entry name" value="AAA_lid_7"/>
</dbReference>
<evidence type="ECO:0000313" key="12">
    <source>
        <dbReference type="EMBL" id="KAL3720829.1"/>
    </source>
</evidence>
<comment type="function">
    <text evidence="9">Nuclear chaperone required for maturation and nuclear export of pre-60S ribosome subunits.</text>
</comment>
<dbReference type="PROSITE" id="PS00675">
    <property type="entry name" value="SIGMA54_INTERACT_1"/>
    <property type="match status" value="1"/>
</dbReference>
<dbReference type="GO" id="GO:0005524">
    <property type="term" value="F:ATP binding"/>
    <property type="evidence" value="ECO:0007669"/>
    <property type="project" value="UniProtKB-KW"/>
</dbReference>
<dbReference type="CDD" id="cd00009">
    <property type="entry name" value="AAA"/>
    <property type="match status" value="2"/>
</dbReference>
<protein>
    <recommendedName>
        <fullName evidence="4 9">Midasin</fullName>
    </recommendedName>
</protein>
<dbReference type="InterPro" id="IPR012099">
    <property type="entry name" value="Midasin"/>
</dbReference>
<dbReference type="FunFam" id="3.40.50.300:FF:001861">
    <property type="entry name" value="Midasin"/>
    <property type="match status" value="1"/>
</dbReference>
<dbReference type="Pfam" id="PF07728">
    <property type="entry name" value="AAA_5"/>
    <property type="match status" value="8"/>
</dbReference>
<comment type="subcellular location">
    <subcellularLocation>
        <location evidence="1">Nucleus</location>
        <location evidence="1">Nucleolus</location>
    </subcellularLocation>
    <subcellularLocation>
        <location evidence="2">Nucleus</location>
        <location evidence="2">Nucleoplasm</location>
    </subcellularLocation>
</comment>
<dbReference type="SMART" id="SM00382">
    <property type="entry name" value="AAA"/>
    <property type="match status" value="5"/>
</dbReference>
<feature type="compositionally biased region" description="Basic and acidic residues" evidence="10">
    <location>
        <begin position="4945"/>
        <end position="4965"/>
    </location>
</feature>
<dbReference type="PRINTS" id="PR00300">
    <property type="entry name" value="CLPPROTEASEA"/>
</dbReference>
<dbReference type="Proteomes" id="UP001634007">
    <property type="component" value="Unassembled WGS sequence"/>
</dbReference>
<feature type="region of interest" description="Disordered" evidence="10">
    <location>
        <begin position="4551"/>
        <end position="4972"/>
    </location>
</feature>
<feature type="compositionally biased region" description="Basic and acidic residues" evidence="10">
    <location>
        <begin position="4832"/>
        <end position="4847"/>
    </location>
</feature>
<feature type="compositionally biased region" description="Basic and acidic residues" evidence="10">
    <location>
        <begin position="4660"/>
        <end position="4711"/>
    </location>
</feature>
<dbReference type="Pfam" id="PF17865">
    <property type="entry name" value="AAA_lid_5"/>
    <property type="match status" value="1"/>
</dbReference>
<evidence type="ECO:0000256" key="3">
    <source>
        <dbReference type="ARBA" id="ARBA00007188"/>
    </source>
</evidence>
<evidence type="ECO:0000259" key="11">
    <source>
        <dbReference type="PROSITE" id="PS50234"/>
    </source>
</evidence>
<dbReference type="SUPFAM" id="SSF52540">
    <property type="entry name" value="P-loop containing nucleoside triphosphate hydrolases"/>
    <property type="match status" value="6"/>
</dbReference>
<name>A0ABD3J3L8_EUCGL</name>
<evidence type="ECO:0000256" key="5">
    <source>
        <dbReference type="ARBA" id="ARBA00022741"/>
    </source>
</evidence>
<keyword evidence="7 9" id="KW-0143">Chaperone</keyword>
<comment type="similarity">
    <text evidence="3 9">Belongs to the midasin family.</text>
</comment>
<evidence type="ECO:0000313" key="13">
    <source>
        <dbReference type="Proteomes" id="UP001634007"/>
    </source>
</evidence>
<dbReference type="FunFam" id="3.40.50.300:FF:000582">
    <property type="entry name" value="Midasin"/>
    <property type="match status" value="1"/>
</dbReference>
<keyword evidence="8 9" id="KW-0539">Nucleus</keyword>
<dbReference type="FunFam" id="3.40.50.300:FF:002238">
    <property type="entry name" value="Midasin"/>
    <property type="match status" value="1"/>
</dbReference>
<proteinExistence type="inferred from homology"/>
<feature type="compositionally biased region" description="Acidic residues" evidence="10">
    <location>
        <begin position="4714"/>
        <end position="4727"/>
    </location>
</feature>
<dbReference type="GO" id="GO:0042254">
    <property type="term" value="P:ribosome biogenesis"/>
    <property type="evidence" value="ECO:0007669"/>
    <property type="project" value="UniProtKB-ARBA"/>
</dbReference>
<dbReference type="FunFam" id="3.40.50.300:FF:001368">
    <property type="entry name" value="Midasin"/>
    <property type="match status" value="1"/>
</dbReference>
<feature type="region of interest" description="Disordered" evidence="10">
    <location>
        <begin position="5001"/>
        <end position="5076"/>
    </location>
</feature>
<evidence type="ECO:0000256" key="9">
    <source>
        <dbReference type="PIRNR" id="PIRNR010340"/>
    </source>
</evidence>
<dbReference type="FunFam" id="3.40.50.300:FF:000142">
    <property type="entry name" value="Midasin"/>
    <property type="match status" value="1"/>
</dbReference>
<dbReference type="InterPro" id="IPR041190">
    <property type="entry name" value="Midasin_AAA_lid_5"/>
</dbReference>
<gene>
    <name evidence="12" type="ORF">ACJRO7_005609</name>
</gene>
<feature type="compositionally biased region" description="Basic and acidic residues" evidence="10">
    <location>
        <begin position="4911"/>
        <end position="4922"/>
    </location>
</feature>
<evidence type="ECO:0000256" key="1">
    <source>
        <dbReference type="ARBA" id="ARBA00004604"/>
    </source>
</evidence>
<dbReference type="PROSITE" id="PS50234">
    <property type="entry name" value="VWFA"/>
    <property type="match status" value="1"/>
</dbReference>
<comment type="caution">
    <text evidence="12">The sequence shown here is derived from an EMBL/GenBank/DDBJ whole genome shotgun (WGS) entry which is preliminary data.</text>
</comment>
<dbReference type="Gene3D" id="3.40.50.300">
    <property type="entry name" value="P-loop containing nucleotide triphosphate hydrolases"/>
    <property type="match status" value="7"/>
</dbReference>
<keyword evidence="6 9" id="KW-0067">ATP-binding</keyword>
<dbReference type="SUPFAM" id="SSF53300">
    <property type="entry name" value="vWA-like"/>
    <property type="match status" value="1"/>
</dbReference>
<evidence type="ECO:0000256" key="2">
    <source>
        <dbReference type="ARBA" id="ARBA00004642"/>
    </source>
</evidence>
<evidence type="ECO:0000256" key="6">
    <source>
        <dbReference type="ARBA" id="ARBA00022840"/>
    </source>
</evidence>
<feature type="compositionally biased region" description="Acidic residues" evidence="10">
    <location>
        <begin position="4760"/>
        <end position="4789"/>
    </location>
</feature>
<dbReference type="PIRSF" id="PIRSF010340">
    <property type="entry name" value="Midasin"/>
    <property type="match status" value="1"/>
</dbReference>
<reference evidence="12 13" key="1">
    <citation type="submission" date="2024-11" db="EMBL/GenBank/DDBJ databases">
        <title>Chromosome-level genome assembly of Eucalyptus globulus Labill. provides insights into its genome evolution.</title>
        <authorList>
            <person name="Li X."/>
        </authorList>
    </citation>
    <scope>NUCLEOTIDE SEQUENCE [LARGE SCALE GENOMIC DNA]</scope>
    <source>
        <strain evidence="12">CL2024</strain>
        <tissue evidence="12">Fresh tender leaves</tissue>
    </source>
</reference>
<sequence>MGCFRPIARKIVENVVWSLRLVTNLRSNSSSLQREVDEDNEILKGAEDCDGKLVDCYVRKGKGLNLHELACLAFCRALDLAPFLLGSLLEYFKFAPPPFQRILEGGRTLDYLHEAEGRISHVVRISYRVLLTSPEVFSKLWDWSCFMDLARQPLSLLRSSELEKDIADLRWCISQILSVILKLGDAGILNLGVGPEEGFNCLLRWEEFCRDVSLEKASTFIEPSEKIESDDMVDVRQECFLESRGLISLGLSPFSYSEAWPRHQRLATGDDEAVNAPFVLTSTTKRSFQMILLAVSQGWPVLLYGPTGVGKSALVSKLARDSGNHVLYIQMDDQIDSKTLIGSYVCTEKPGEFRWQPGSLTQAIQNGLWVVFEDIDKAPSDVHSILLPLLEGARSFVTGHSEEITVSENFRLFSTISTSRLRTSSGAGGFNFPGTLWRKVMVRQPTPEDLQCIVKAWHPRLDPLAERLVETFENINAVIMRNTGDSVSMGRFSTRDLLKWCKRIEGLGFSLMDNQLSSYLCHCIYQEAVDIFSAFSTSAENRLKIKKDIARLWGVPISEAERLHPDMKPVIQDMLSELRIGRVTLQRAQKALHHGKKPFVEIRRSLHAIERIACSVKYNEPVLLVGETGTGKTTLVQNIASRLGQKLTVLNLSQQSDIADLLGGFKPLSAHYVCIPLYKEFEELFSKTFSAKVNLTFLDSLRKHLSDKNWKVLLNGMHKGVDAFKQSKVEDSRHGKKRKKPLNEEVVNAWNNLSVKLEAASAQIGASSAMIFSFVEGAFVTALRNGQWILLDEVNLAPTEILQRITGVLEGENGSLCLAERGDISYIKRHPNFRIFACMNPATDAGKRELPYSLRTRFTEYFIDDDLDEEDLTLFVNQFLEGGPSKREMVEKIVHFYKAAKKESEERLQDGANQKPQFSLRSLFRALEYTRKAEKKFTFEKALYDGFCMFFLTLLDRSSGKIMNQMILSCLLGGKMPGQKPFDCYVTIMANSILNDFVENYVLTKSVREQLGNLARAVFIKRYPVLLQGPTSSGKTSLVRYLAAVTGNEFVRINNHEHTDLQEYLGSYVTDTSGKLVFHEGVLVRAVRNGCWIVLDELNLAPSDVLEALNRLLDDNRELFVPELQETIKAHPNFMLFATQNPPTVYGGRKMLSRAFRNRFVEIHVEEIPEEEISIILENRCKISGSYAKKMVEVMKDLQLHRQGSNVFAGKHGFITPRDLFRWANRVRFQANNSEDCLSSKHRYEDLAREGYYLLAERLRDDDEKSVVKDVLKKHFHVDLDDHNLYKQESSEGCAVNLDNISNVSENFGKVTWTRSMWRLYFLIRRCYDLREPILLVGETGGGKTTVCQLLSTVLGSKLHILNCHQYTETSDFVGGFYPVRERSRLISEFKRLVEHVLLSNTFLFHPSTLTISSDIGQASSTLSQLAMIINSYRQGLLTSPRVTSQDLEYFEQTKVELEQLYQKWQTIFMWQDGPLVQAMRAGHLFLVDEISLANDSVLERLNSVLEPERTLSLPEKGGSIMENVTAHNDFILLATMNPGGDYGKKELSPALRNRFTEIWVPSVGDPSELRSIAQQSISKPELLSVVDPIINFWEWFNRLQTGRTLTVRDLLSWVSFVNETERNLGAKSALLHGSFLVLLDGLTLGTGISKSDAEELKDKCLHFLLGQLQVDDDSADYPELSRIENYGWGEAIMGKFLSGNHNVQLDTTFGIDPFYIEKGNENCEVGGFEFLAPTTRRNALRVLRAMQLRKPVLLEGSPGVGKTSLVIALGKFSGHRVVRINLSEQTDMMDLLGSDLPVDSDEGMKFAWSDGILLQALKEGCWVLLDELNLAPQSVLEGLNAILDHRAEIFIPELGLTFKCPPSFRIFACQNPSSQGGGRKGLPKSFLNRFMKVYVDELVEDDYLSICSSLYPSIPRSLLSKLISFNKRLYEETMIFRKFAQDGSPWEFNLRDVIRSCQIIQDAPVKSKDDCFLNLVYVQRMRTATDRKEVLRLYEQVFEVKPFINPFPRVQLTSHYLIVGNSAIRRNNELSPIVSNKLKIVPGMRQNLEAAADCVKYQWLCILIGPSSSGKTSLIRILAQLTGNVLNELNLSSATDISELLGCFEQYSIFRNLRYVASQIAHYMNELCRLQVEYSMESFISGKKDLISEWRAFLSHVDSGIVSGSDSGNLKERISSSFSVLIKIVDQLKLDREGSSLPFSWSTEELDNIRNRILKLKELHHRMTVSAKFEWVTGVLVRAIEKGEWIVLEDANLCNPTVLDRINSLVEPSGSITINECGTVDGKPVVLHPHPNFRMFLTVNPNHGDVSRAMRNRGVEIFMMPPFWLLDWKSGCYVDEMTLKDVKRFLVESGIPYGTLVDAMATAHIYARDEGLRVHVQVTYFELARWIQLFQRLLADGNRPLWSLQISWEHTYLSSFGESEGETIVSHAKHAFLSGPAFHVAHPAYPLFLPGGWPLPLNLGNFVRYPKETSIKQNCIYVEFLGARCAYFEYKTTNGGHYVDQALAVSDSAMPYLMDVETLLQIMFPKDTNQRLLCHGRETTSDLALVSKMLLFAANWAIEQATDSDLNLYLLWFSWFDSQLHPFSQTFNSFLNSFRKELKHPIWQYIMSCSHKLRSLDEIRESHPIPLLSSELVDLVAMSDASALSSTFLWNAIQSVVLLRHSYRQWNSEKRHNLTGEFKNLLPLLKSLRILEKQILNLLIESPCFDVLFNLYSRLLEDHMQFWESVVSSQFETLLVFWRSLLKVAEKLQAFHPQAASTIAALEESRNLVGAFSWNLRPNKSLLWVNCGHPLSPHSADVYHKQLNIFKLCESIWKHSGDRIDLIASSCLDLRILAMQGVCLAAQLSNNRNEDQNVIVQQLDEIHEKLLERFEYEKRKVETSMRSDEDASIEADSAACCVLLPQILCSDLGFSCWMETCPMNDCTSFFLNTQLLQNLSSVVLIGPTESHQALSRVSHLLESSLNFSLTFSSRPPQMFSPHQKALWTLDSWMSIDAVDVRIAAIVLEMWCMWHASLWSLCFPSFTKSLRHDSYDIPLADVIMRPLRTAMTVQMQQRSFSAKEYSTHCLKVRVASSNIWRSTAPVTDIPSFLLSSARVLLSQIIFAHQKSFHTENFAAIKSIISSLHDSGVKENSIQLLSTLILSSSHEGLRRLVQTSIEPAFRELYVHCSRSGDYIQYLGHAWLHIGGMRYHLLVNSDDLDPALKYSCKQSFLAKKISLLELEIEVREECNYLAGSFSARQDDKQRLQVLEHLKRERDRIQRKVVFRSDPRKFRKLRGELIDFSVLVKSLMLLMSNIEGTDPVQIIQQTCDWQKTSTSFIDRMSHEYIEYLDIVQPVQVAVYEMKLGLSLVLSTIFKESFLKKLLEDNLERVLGTLHMFMRFPRCGFYKSVDVKLVSGLLDVSSYELDFPSIFSSADVTLLEKLVSVACGTDADEMGVSTQQLKASVQHNILVRIAHYVANSRLLSDSSFVIMEKIFATFANLWMVMKVQAKIKEESSSQQFKFKPRAFDIDTVVEVNISSLRQSFASESFLEWQELAVEEESTERANEVESVDDAWSSIQEPVLNDMVQIHNQLFGSTDLVVGPGSFRMSDENILRNFMESYRLGAGMIKDLGSPNLASLDTSLMPEHMLNLSLSHISSTLSGRGYNFYKDSNALDMYMMVKLLLPLEKVILALMSEWEDHPGLQKILDVIRMLLALPVDTPLAKALSGLQFLLNRAHVLKDSMPRLSLSDQLEPIVGLVSSWQKKEFECWPVLLDEVQNQYEMNAAKLWFPLYTVIYSHSADVSAYNESTIQSLEDFIQTSNVGEFRRRIQLILAFHGQINTGLQLGIYASSCHKENLKVLYNLFGLNMQFLPIILEYMEASRRSIEMEIKELMKLYKWEERVESCLSIETSKRMRHRFRKLVQKYSDVLQQSVKSILNQKTAQSGIDAQSLRSPKFLHVFPDDNKGILNTAFDLTAVDNKDRFVWYTNWRMKVCDVSENSNTGMTPESVKLLSLFKHSEEANDIRKCSATWTVLYEEEWKELWSTLENVSRAVLDCGNLWKDVTKNIRKRRAMADLLKYLESSGLSRHMSTLMEVLMTEVHVLFFSFSLFPILLFSIVDRLSYDKQDQLDSGWLHRSSHIMGHLLSTCCRLSSRVVDVSSPVDSQGIPIDTLESEWKIANEYYFKSIASMQLLQHIRWNFHKDFTLDQVTRSFSFVSHLIVIQEEQRDAIYDLAHHLKCLHRCVSTLEHVYSDSSLECTIARNQHATLECLWRQKQLFDSLWAMLHDGLLLLKEVQNTHLNNCQSVRAAANEIQTFLERFIPVIHKSKEALDNNLLSRDGAINMVSGSLDALVISTDEERLVFQNFEVLKEFEEHLISFCNQSRDGSSVRFILLGHLDYILKQGKQMQEQFRFALGARMESTSSLYSELEAEFHGALTVAYEHVMHVLHQLTSVRDGCDLSKESQQNITSWKTLFKAYATDLNIGSLCDETFRAICLAEKLINFPGQENAGQSLQIGLYFNKLQTMLNVLLDFGNALLRDLLIVNRTVSLMTYTLAKDLALLYSRGFGTSPEDQVDESGDATSQNDRGTGMGEGEGTNDVSDQIIDEDQLLGDSAKRGEEQNASTEVPNKDEKGIEMEQDFAADTFSLSQDSTDDENDNSDGEELESAMGKNGDDSEVVDERLWNKDDDNSPEKGNEKHESGPSVRDRDENQRELRAKEEGATDEDHSNNADETNDAADVEDMDTNMDDKKADMDDEKADMDSSGLEVNELNQTSEEGMQIDDEVKDIDAMEEAGEEAGEEEQDEPVENEYQQEKTDAVDESLEAEIEQATETSRQDGDADSEDTQAMDLTAEKDFPGKESSRNDDDYVPMADSGVQLRHDLGASDSVNERPEMNWSNSSNTQNEVAPGRNSPSGIEPEIVVADSSDGGRLSDDQPKHQLPLDEPSPLQRPQPNPYRSIGDALEGWKERAKIPVDIQEDKKEAQDEMEDGNADEYAFVSEGEKGTAQALGPATAEQIEHQIDGDMVNEKNSAVDRTDEVAEMETEMPSSEEPRHDVTSVRRKKSEETSLVSDMDKLPNEGSPHGQDPCESNPGNLSESLVRINKVPTSDDILQLSEMSIGVDNPQNGPDSQDISSDARENAASLWRRYELRTTRLSQELAEQLRLVMEPTLASKLQGDYKTGKRINMKKVIPYIASHYRRDKIWLRRTRPDKRDYQVVIAIDDSRSMSESGCGDVAVEALVTVCRALSQLEMGNLAVASFGKKGNIRLLHDFDLPFTREAGIKMVSSLTFKQENTIVDEPVVDLLKNLNKMLDVAVTKARLPSGQNPLQQLVLIIADGRFHEKESLKRRVRDFLNSKRLVAFLLLDSPEESIMDLMEATFQGGNIKFSKYLDSFPFPYYILLRNIEALPRTLADLLRQKEEEKTREISLPIVDPYVDRRSALSGARVFDVHIVRLPRSDRGSIGYRTPGVAGEKLPPLASRRRSAVVVPAMMAVLRPVMLASSSSSIRFSRGGC</sequence>
<dbReference type="Pfam" id="PF21108">
    <property type="entry name" value="MDN1_4th"/>
    <property type="match status" value="1"/>
</dbReference>
<dbReference type="InterPro" id="IPR001270">
    <property type="entry name" value="ClpA/B"/>
</dbReference>
<dbReference type="GO" id="GO:0005730">
    <property type="term" value="C:nucleolus"/>
    <property type="evidence" value="ECO:0007669"/>
    <property type="project" value="UniProtKB-SubCell"/>
</dbReference>
<dbReference type="InterPro" id="IPR002035">
    <property type="entry name" value="VWF_A"/>
</dbReference>
<evidence type="ECO:0000256" key="8">
    <source>
        <dbReference type="ARBA" id="ARBA00023242"/>
    </source>
</evidence>
<feature type="domain" description="VWFA" evidence="11">
    <location>
        <begin position="5197"/>
        <end position="5397"/>
    </location>
</feature>
<feature type="compositionally biased region" description="Polar residues" evidence="10">
    <location>
        <begin position="4876"/>
        <end position="4886"/>
    </location>
</feature>
<dbReference type="InterPro" id="IPR027417">
    <property type="entry name" value="P-loop_NTPase"/>
</dbReference>
<feature type="compositionally biased region" description="Acidic residues" evidence="10">
    <location>
        <begin position="4633"/>
        <end position="4647"/>
    </location>
</feature>
<dbReference type="InterPro" id="IPR003593">
    <property type="entry name" value="AAA+_ATPase"/>
</dbReference>
<organism evidence="12 13">
    <name type="scientific">Eucalyptus globulus</name>
    <name type="common">Tasmanian blue gum</name>
    <dbReference type="NCBI Taxonomy" id="34317"/>
    <lineage>
        <taxon>Eukaryota</taxon>
        <taxon>Viridiplantae</taxon>
        <taxon>Streptophyta</taxon>
        <taxon>Embryophyta</taxon>
        <taxon>Tracheophyta</taxon>
        <taxon>Spermatophyta</taxon>
        <taxon>Magnoliopsida</taxon>
        <taxon>eudicotyledons</taxon>
        <taxon>Gunneridae</taxon>
        <taxon>Pentapetalae</taxon>
        <taxon>rosids</taxon>
        <taxon>malvids</taxon>
        <taxon>Myrtales</taxon>
        <taxon>Myrtaceae</taxon>
        <taxon>Myrtoideae</taxon>
        <taxon>Eucalypteae</taxon>
        <taxon>Eucalyptus</taxon>
    </lineage>
</organism>
<dbReference type="InterPro" id="IPR025662">
    <property type="entry name" value="Sigma_54_int_dom_ATP-bd_1"/>
</dbReference>
<evidence type="ECO:0000256" key="10">
    <source>
        <dbReference type="SAM" id="MobiDB-lite"/>
    </source>
</evidence>
<accession>A0ABD3J3L8</accession>
<keyword evidence="13" id="KW-1185">Reference proteome</keyword>
<feature type="compositionally biased region" description="Acidic residues" evidence="10">
    <location>
        <begin position="4800"/>
        <end position="4810"/>
    </location>
</feature>
<dbReference type="Pfam" id="PF17867">
    <property type="entry name" value="AAA_lid_7"/>
    <property type="match status" value="3"/>
</dbReference>
<keyword evidence="5 9" id="KW-0547">Nucleotide-binding</keyword>
<dbReference type="PANTHER" id="PTHR48103">
    <property type="entry name" value="MIDASIN-RELATED"/>
    <property type="match status" value="1"/>
</dbReference>
<dbReference type="InterPro" id="IPR048617">
    <property type="entry name" value="MDN1_AAA_lid_4"/>
</dbReference>